<comment type="caution">
    <text evidence="9">The sequence shown here is derived from an EMBL/GenBank/DDBJ whole genome shotgun (WGS) entry which is preliminary data.</text>
</comment>
<feature type="transmembrane region" description="Helical" evidence="7">
    <location>
        <begin position="71"/>
        <end position="89"/>
    </location>
</feature>
<keyword evidence="2 7" id="KW-0813">Transport</keyword>
<name>A0A9D2G3L2_9LACT</name>
<keyword evidence="6 7" id="KW-0472">Membrane</keyword>
<dbReference type="Pfam" id="PF00528">
    <property type="entry name" value="BPD_transp_1"/>
    <property type="match status" value="1"/>
</dbReference>
<feature type="transmembrane region" description="Helical" evidence="7">
    <location>
        <begin position="27"/>
        <end position="50"/>
    </location>
</feature>
<feature type="transmembrane region" description="Helical" evidence="7">
    <location>
        <begin position="198"/>
        <end position="221"/>
    </location>
</feature>
<sequence length="226" mass="24408">MNTFLETYFPNAYDIQDEIIKSIWETLYMVSVTALLAGIFGILLGITLVVTEEGGILEKPRLYHFLERMVNIFRSVPFIIMLALIAPITRLIVGTSIGTTAAIVPLVVGTVPFYSRQIQNALLEVDEGVVEAAAAMGSSPLEIIFRVYLKEGLPSILRVSSVTIINLIGLTTMAGAIGGGGLGNLAIARGHNRNQMDVTLVATGVILVIVFVSQFVGNYLVKKTSH</sequence>
<dbReference type="InterPro" id="IPR051322">
    <property type="entry name" value="AA_ABC_Transporter_Permease"/>
</dbReference>
<keyword evidence="5 7" id="KW-1133">Transmembrane helix</keyword>
<proteinExistence type="inferred from homology"/>
<protein>
    <submittedName>
        <fullName evidence="9">ABC transporter permease</fullName>
    </submittedName>
</protein>
<evidence type="ECO:0000313" key="10">
    <source>
        <dbReference type="Proteomes" id="UP000824106"/>
    </source>
</evidence>
<accession>A0A9D2G3L2</accession>
<dbReference type="PANTHER" id="PTHR30450">
    <property type="entry name" value="ABC TRANSPORTER PERMEASE"/>
    <property type="match status" value="1"/>
</dbReference>
<dbReference type="EMBL" id="DXAZ01000136">
    <property type="protein sequence ID" value="HIZ71745.1"/>
    <property type="molecule type" value="Genomic_DNA"/>
</dbReference>
<dbReference type="CDD" id="cd06261">
    <property type="entry name" value="TM_PBP2"/>
    <property type="match status" value="1"/>
</dbReference>
<gene>
    <name evidence="9" type="ORF">H9808_08305</name>
</gene>
<dbReference type="GO" id="GO:0048473">
    <property type="term" value="P:D-methionine transmembrane transport"/>
    <property type="evidence" value="ECO:0007669"/>
    <property type="project" value="TreeGrafter"/>
</dbReference>
<organism evidence="9 10">
    <name type="scientific">Candidatus Atopostipes pullistercoris</name>
    <dbReference type="NCBI Taxonomy" id="2838467"/>
    <lineage>
        <taxon>Bacteria</taxon>
        <taxon>Bacillati</taxon>
        <taxon>Bacillota</taxon>
        <taxon>Bacilli</taxon>
        <taxon>Lactobacillales</taxon>
        <taxon>Carnobacteriaceae</taxon>
        <taxon>Atopostipes</taxon>
    </lineage>
</organism>
<dbReference type="AlphaFoldDB" id="A0A9D2G3L2"/>
<comment type="similarity">
    <text evidence="7">Belongs to the binding-protein-dependent transport system permease family.</text>
</comment>
<dbReference type="PANTHER" id="PTHR30450:SF1">
    <property type="entry name" value="D-METHIONINE TRANSPORT SYSTEM PERMEASE PROTEIN METI-RELATED"/>
    <property type="match status" value="1"/>
</dbReference>
<evidence type="ECO:0000256" key="6">
    <source>
        <dbReference type="ARBA" id="ARBA00023136"/>
    </source>
</evidence>
<evidence type="ECO:0000256" key="4">
    <source>
        <dbReference type="ARBA" id="ARBA00022692"/>
    </source>
</evidence>
<comment type="subcellular location">
    <subcellularLocation>
        <location evidence="1 7">Cell membrane</location>
        <topology evidence="1 7">Multi-pass membrane protein</topology>
    </subcellularLocation>
</comment>
<evidence type="ECO:0000259" key="8">
    <source>
        <dbReference type="PROSITE" id="PS50928"/>
    </source>
</evidence>
<reference evidence="9" key="2">
    <citation type="submission" date="2021-04" db="EMBL/GenBank/DDBJ databases">
        <authorList>
            <person name="Gilroy R."/>
        </authorList>
    </citation>
    <scope>NUCLEOTIDE SEQUENCE</scope>
    <source>
        <strain evidence="9">CHK169-4300</strain>
    </source>
</reference>
<feature type="domain" description="ABC transmembrane type-1" evidence="8">
    <location>
        <begin position="23"/>
        <end position="217"/>
    </location>
</feature>
<evidence type="ECO:0000256" key="3">
    <source>
        <dbReference type="ARBA" id="ARBA00022475"/>
    </source>
</evidence>
<evidence type="ECO:0000256" key="7">
    <source>
        <dbReference type="RuleBase" id="RU363032"/>
    </source>
</evidence>
<dbReference type="Proteomes" id="UP000824106">
    <property type="component" value="Unassembled WGS sequence"/>
</dbReference>
<feature type="transmembrane region" description="Helical" evidence="7">
    <location>
        <begin position="95"/>
        <end position="114"/>
    </location>
</feature>
<dbReference type="SUPFAM" id="SSF161098">
    <property type="entry name" value="MetI-like"/>
    <property type="match status" value="1"/>
</dbReference>
<evidence type="ECO:0000256" key="2">
    <source>
        <dbReference type="ARBA" id="ARBA00022448"/>
    </source>
</evidence>
<keyword evidence="4 7" id="KW-0812">Transmembrane</keyword>
<dbReference type="Gene3D" id="1.10.3720.10">
    <property type="entry name" value="MetI-like"/>
    <property type="match status" value="1"/>
</dbReference>
<evidence type="ECO:0000256" key="1">
    <source>
        <dbReference type="ARBA" id="ARBA00004651"/>
    </source>
</evidence>
<feature type="transmembrane region" description="Helical" evidence="7">
    <location>
        <begin position="156"/>
        <end position="178"/>
    </location>
</feature>
<evidence type="ECO:0000256" key="5">
    <source>
        <dbReference type="ARBA" id="ARBA00022989"/>
    </source>
</evidence>
<dbReference type="GO" id="GO:0005886">
    <property type="term" value="C:plasma membrane"/>
    <property type="evidence" value="ECO:0007669"/>
    <property type="project" value="UniProtKB-SubCell"/>
</dbReference>
<reference evidence="9" key="1">
    <citation type="journal article" date="2021" name="PeerJ">
        <title>Extensive microbial diversity within the chicken gut microbiome revealed by metagenomics and culture.</title>
        <authorList>
            <person name="Gilroy R."/>
            <person name="Ravi A."/>
            <person name="Getino M."/>
            <person name="Pursley I."/>
            <person name="Horton D.L."/>
            <person name="Alikhan N.F."/>
            <person name="Baker D."/>
            <person name="Gharbi K."/>
            <person name="Hall N."/>
            <person name="Watson M."/>
            <person name="Adriaenssens E.M."/>
            <person name="Foster-Nyarko E."/>
            <person name="Jarju S."/>
            <person name="Secka A."/>
            <person name="Antonio M."/>
            <person name="Oren A."/>
            <person name="Chaudhuri R.R."/>
            <person name="La Ragione R."/>
            <person name="Hildebrand F."/>
            <person name="Pallen M.J."/>
        </authorList>
    </citation>
    <scope>NUCLEOTIDE SEQUENCE</scope>
    <source>
        <strain evidence="9">CHK169-4300</strain>
    </source>
</reference>
<dbReference type="PROSITE" id="PS50928">
    <property type="entry name" value="ABC_TM1"/>
    <property type="match status" value="1"/>
</dbReference>
<dbReference type="InterPro" id="IPR000515">
    <property type="entry name" value="MetI-like"/>
</dbReference>
<dbReference type="InterPro" id="IPR035906">
    <property type="entry name" value="MetI-like_sf"/>
</dbReference>
<evidence type="ECO:0000313" key="9">
    <source>
        <dbReference type="EMBL" id="HIZ71745.1"/>
    </source>
</evidence>
<keyword evidence="3" id="KW-1003">Cell membrane</keyword>